<dbReference type="RefSeq" id="WP_344322174.1">
    <property type="nucleotide sequence ID" value="NZ_BAAASZ010000018.1"/>
</dbReference>
<gene>
    <name evidence="5" type="ORF">GCM10010405_23210</name>
</gene>
<dbReference type="EMBL" id="BAAASZ010000018">
    <property type="protein sequence ID" value="GAA2439225.1"/>
    <property type="molecule type" value="Genomic_DNA"/>
</dbReference>
<keyword evidence="3" id="KW-0804">Transcription</keyword>
<dbReference type="Gene3D" id="3.40.190.290">
    <property type="match status" value="1"/>
</dbReference>
<feature type="compositionally biased region" description="Low complexity" evidence="4">
    <location>
        <begin position="184"/>
        <end position="215"/>
    </location>
</feature>
<keyword evidence="2" id="KW-0238">DNA-binding</keyword>
<sequence>MGQVVVRRGVPCAPTEAGAVLLRMARQAQVLDAETRRALGDGASARTMTPVAVNADSPAIWSVPVLREAAGWADTTLDLHVEDENHSSRLLRQGDVLGAVTSDPTPVGGCRVERPGFLRHLRHVPVAAPAPRRRFTTEAGVDRAAMPVPEFNAKDDLQRRALRSEASTSHRPRVPSRPPKGSSRPCGPAWGGARPWGPSRARTSSTGRRSCSGTTPITTWLSTGRPGRWTRSGCTASPRPSARPAGQTTAPSRP</sequence>
<name>A0ABN3JST4_9ACTN</name>
<evidence type="ECO:0008006" key="7">
    <source>
        <dbReference type="Google" id="ProtNLM"/>
    </source>
</evidence>
<accession>A0ABN3JST4</accession>
<evidence type="ECO:0000313" key="6">
    <source>
        <dbReference type="Proteomes" id="UP001501638"/>
    </source>
</evidence>
<comment type="caution">
    <text evidence="5">The sequence shown here is derived from an EMBL/GenBank/DDBJ whole genome shotgun (WGS) entry which is preliminary data.</text>
</comment>
<reference evidence="5 6" key="1">
    <citation type="journal article" date="2019" name="Int. J. Syst. Evol. Microbiol.">
        <title>The Global Catalogue of Microorganisms (GCM) 10K type strain sequencing project: providing services to taxonomists for standard genome sequencing and annotation.</title>
        <authorList>
            <consortium name="The Broad Institute Genomics Platform"/>
            <consortium name="The Broad Institute Genome Sequencing Center for Infectious Disease"/>
            <person name="Wu L."/>
            <person name="Ma J."/>
        </authorList>
    </citation>
    <scope>NUCLEOTIDE SEQUENCE [LARGE SCALE GENOMIC DNA]</scope>
    <source>
        <strain evidence="5 6">JCM 6305</strain>
    </source>
</reference>
<organism evidence="5 6">
    <name type="scientific">Streptomyces macrosporus</name>
    <dbReference type="NCBI Taxonomy" id="44032"/>
    <lineage>
        <taxon>Bacteria</taxon>
        <taxon>Bacillati</taxon>
        <taxon>Actinomycetota</taxon>
        <taxon>Actinomycetes</taxon>
        <taxon>Kitasatosporales</taxon>
        <taxon>Streptomycetaceae</taxon>
        <taxon>Streptomyces</taxon>
    </lineage>
</organism>
<evidence type="ECO:0000256" key="2">
    <source>
        <dbReference type="ARBA" id="ARBA00023125"/>
    </source>
</evidence>
<evidence type="ECO:0000256" key="1">
    <source>
        <dbReference type="ARBA" id="ARBA00023015"/>
    </source>
</evidence>
<feature type="compositionally biased region" description="Basic and acidic residues" evidence="4">
    <location>
        <begin position="152"/>
        <end position="163"/>
    </location>
</feature>
<dbReference type="PANTHER" id="PTHR30579">
    <property type="entry name" value="TRANSCRIPTIONAL REGULATOR"/>
    <property type="match status" value="1"/>
</dbReference>
<dbReference type="InterPro" id="IPR050176">
    <property type="entry name" value="LTTR"/>
</dbReference>
<feature type="region of interest" description="Disordered" evidence="4">
    <location>
        <begin position="146"/>
        <end position="254"/>
    </location>
</feature>
<evidence type="ECO:0000256" key="4">
    <source>
        <dbReference type="SAM" id="MobiDB-lite"/>
    </source>
</evidence>
<keyword evidence="6" id="KW-1185">Reference proteome</keyword>
<evidence type="ECO:0000256" key="3">
    <source>
        <dbReference type="ARBA" id="ARBA00023163"/>
    </source>
</evidence>
<keyword evidence="1" id="KW-0805">Transcription regulation</keyword>
<dbReference type="Proteomes" id="UP001501638">
    <property type="component" value="Unassembled WGS sequence"/>
</dbReference>
<proteinExistence type="predicted"/>
<protein>
    <recommendedName>
        <fullName evidence="7">LysR family transcriptional regulator</fullName>
    </recommendedName>
</protein>
<evidence type="ECO:0000313" key="5">
    <source>
        <dbReference type="EMBL" id="GAA2439225.1"/>
    </source>
</evidence>
<dbReference type="PANTHER" id="PTHR30579:SF2">
    <property type="entry name" value="HTH-TYPE TRANSCRIPTIONAL REGULATOR ARGP"/>
    <property type="match status" value="1"/>
</dbReference>